<sequence length="120" mass="13496">NVFIIIRWLVLGCFEGKNHFSLLGSCSERSLGISLLGRNLRPLNHQLVLNTLSGESHDLKRRIGLDFDESKDGLDTIALVVRCFHLECDLGFESRDDLDRNRGSGGGNRDLSGMDIQRHF</sequence>
<dbReference type="EMBL" id="BTSY01000004">
    <property type="protein sequence ID" value="GMT25204.1"/>
    <property type="molecule type" value="Genomic_DNA"/>
</dbReference>
<evidence type="ECO:0000313" key="3">
    <source>
        <dbReference type="Proteomes" id="UP001432322"/>
    </source>
</evidence>
<feature type="region of interest" description="Disordered" evidence="1">
    <location>
        <begin position="101"/>
        <end position="120"/>
    </location>
</feature>
<gene>
    <name evidence="2" type="ORF">PFISCL1PPCAC_16501</name>
</gene>
<comment type="caution">
    <text evidence="2">The sequence shown here is derived from an EMBL/GenBank/DDBJ whole genome shotgun (WGS) entry which is preliminary data.</text>
</comment>
<keyword evidence="3" id="KW-1185">Reference proteome</keyword>
<name>A0AAV5W005_9BILA</name>
<reference evidence="2" key="1">
    <citation type="submission" date="2023-10" db="EMBL/GenBank/DDBJ databases">
        <title>Genome assembly of Pristionchus species.</title>
        <authorList>
            <person name="Yoshida K."/>
            <person name="Sommer R.J."/>
        </authorList>
    </citation>
    <scope>NUCLEOTIDE SEQUENCE</scope>
    <source>
        <strain evidence="2">RS5133</strain>
    </source>
</reference>
<dbReference type="Proteomes" id="UP001432322">
    <property type="component" value="Unassembled WGS sequence"/>
</dbReference>
<organism evidence="2 3">
    <name type="scientific">Pristionchus fissidentatus</name>
    <dbReference type="NCBI Taxonomy" id="1538716"/>
    <lineage>
        <taxon>Eukaryota</taxon>
        <taxon>Metazoa</taxon>
        <taxon>Ecdysozoa</taxon>
        <taxon>Nematoda</taxon>
        <taxon>Chromadorea</taxon>
        <taxon>Rhabditida</taxon>
        <taxon>Rhabditina</taxon>
        <taxon>Diplogasteromorpha</taxon>
        <taxon>Diplogasteroidea</taxon>
        <taxon>Neodiplogasteridae</taxon>
        <taxon>Pristionchus</taxon>
    </lineage>
</organism>
<dbReference type="AlphaFoldDB" id="A0AAV5W005"/>
<feature type="non-terminal residue" evidence="2">
    <location>
        <position position="1"/>
    </location>
</feature>
<evidence type="ECO:0000256" key="1">
    <source>
        <dbReference type="SAM" id="MobiDB-lite"/>
    </source>
</evidence>
<evidence type="ECO:0000313" key="2">
    <source>
        <dbReference type="EMBL" id="GMT25204.1"/>
    </source>
</evidence>
<protein>
    <submittedName>
        <fullName evidence="2">Uncharacterized protein</fullName>
    </submittedName>
</protein>
<accession>A0AAV5W005</accession>
<proteinExistence type="predicted"/>